<dbReference type="EMBL" id="UYWW01004067">
    <property type="protein sequence ID" value="VDM13251.1"/>
    <property type="molecule type" value="Genomic_DNA"/>
</dbReference>
<dbReference type="OrthoDB" id="3238794at2759"/>
<sequence length="68" mass="7672">MPSKTNGASNGTAERSFINFDPEDPEYIKELQRPAAIKVAFFRNINNGTTYRLFKISSILIIEFVVCS</sequence>
<dbReference type="Proteomes" id="UP000270924">
    <property type="component" value="Unassembled WGS sequence"/>
</dbReference>
<gene>
    <name evidence="1" type="ORF">WBA_LOCUS6637</name>
</gene>
<proteinExistence type="predicted"/>
<keyword evidence="2" id="KW-1185">Reference proteome</keyword>
<dbReference type="InParanoid" id="A0A3P7DTB4"/>
<organism evidence="1 2">
    <name type="scientific">Wuchereria bancrofti</name>
    <dbReference type="NCBI Taxonomy" id="6293"/>
    <lineage>
        <taxon>Eukaryota</taxon>
        <taxon>Metazoa</taxon>
        <taxon>Ecdysozoa</taxon>
        <taxon>Nematoda</taxon>
        <taxon>Chromadorea</taxon>
        <taxon>Rhabditida</taxon>
        <taxon>Spirurina</taxon>
        <taxon>Spiruromorpha</taxon>
        <taxon>Filarioidea</taxon>
        <taxon>Onchocercidae</taxon>
        <taxon>Wuchereria</taxon>
    </lineage>
</organism>
<reference evidence="1 2" key="1">
    <citation type="submission" date="2018-11" db="EMBL/GenBank/DDBJ databases">
        <authorList>
            <consortium name="Pathogen Informatics"/>
        </authorList>
    </citation>
    <scope>NUCLEOTIDE SEQUENCE [LARGE SCALE GENOMIC DNA]</scope>
</reference>
<protein>
    <submittedName>
        <fullName evidence="1">Uncharacterized protein</fullName>
    </submittedName>
</protein>
<evidence type="ECO:0000313" key="1">
    <source>
        <dbReference type="EMBL" id="VDM13251.1"/>
    </source>
</evidence>
<evidence type="ECO:0000313" key="2">
    <source>
        <dbReference type="Proteomes" id="UP000270924"/>
    </source>
</evidence>
<dbReference type="AlphaFoldDB" id="A0A3P7DTB4"/>
<accession>A0A3P7DTB4</accession>
<name>A0A3P7DTB4_WUCBA</name>